<dbReference type="SUPFAM" id="SSF69796">
    <property type="entry name" value="Thymidylate synthase-complementing protein Thy1"/>
    <property type="match status" value="1"/>
</dbReference>
<dbReference type="InterPro" id="IPR003669">
    <property type="entry name" value="Thymidylate_synthase_ThyX"/>
</dbReference>
<dbReference type="InterPro" id="IPR036098">
    <property type="entry name" value="Thymidylate_synthase_ThyX_sf"/>
</dbReference>
<dbReference type="PROSITE" id="PS51331">
    <property type="entry name" value="THYX"/>
    <property type="match status" value="1"/>
</dbReference>
<dbReference type="PANTHER" id="PTHR34934">
    <property type="entry name" value="FLAVIN-DEPENDENT THYMIDYLATE SYNTHASE"/>
    <property type="match status" value="1"/>
</dbReference>
<dbReference type="PANTHER" id="PTHR34934:SF1">
    <property type="entry name" value="FLAVIN-DEPENDENT THYMIDYLATE SYNTHASE"/>
    <property type="match status" value="1"/>
</dbReference>
<dbReference type="CDD" id="cd20175">
    <property type="entry name" value="ThyX"/>
    <property type="match status" value="1"/>
</dbReference>
<evidence type="ECO:0000313" key="1">
    <source>
        <dbReference type="EMBL" id="AOZ63633.1"/>
    </source>
</evidence>
<evidence type="ECO:0000313" key="2">
    <source>
        <dbReference type="Proteomes" id="UP000224902"/>
    </source>
</evidence>
<proteinExistence type="predicted"/>
<accession>A0A1I9SA27</accession>
<reference evidence="2" key="1">
    <citation type="submission" date="2016-08" db="EMBL/GenBank/DDBJ databases">
        <authorList>
            <person name="Seilhamer J.J."/>
        </authorList>
    </citation>
    <scope>NUCLEOTIDE SEQUENCE [LARGE SCALE GENOMIC DNA]</scope>
</reference>
<sequence>MTELPNGYIEVLDKGYVGFIDKLGTDITPARAARTSFKKSPEAYTQEQNERLVKYLITNKEMACFRHNAITFEIKMPLMIARQLWKYVVGSSFTEDQLGWNENSRRYITDENEYYVPGADEWRTAPENKKQGSGPPMNSQDGAYWTNELLKHYAQGEGMYNAAMADDAAPELARLFLGAYGLYVTCVWTASLNSLFHVLEERLDSHAQYEIQLYAQAIRDIVKESFPVSYDAWDDIKNYDEDEED</sequence>
<dbReference type="Proteomes" id="UP000224902">
    <property type="component" value="Segment"/>
</dbReference>
<dbReference type="NCBIfam" id="TIGR02170">
    <property type="entry name" value="thyX"/>
    <property type="match status" value="1"/>
</dbReference>
<dbReference type="GO" id="GO:0050660">
    <property type="term" value="F:flavin adenine dinucleotide binding"/>
    <property type="evidence" value="ECO:0007669"/>
    <property type="project" value="InterPro"/>
</dbReference>
<dbReference type="GO" id="GO:0004799">
    <property type="term" value="F:thymidylate synthase activity"/>
    <property type="evidence" value="ECO:0007669"/>
    <property type="project" value="TreeGrafter"/>
</dbReference>
<name>A0A1I9SA27_9CAUD</name>
<dbReference type="GO" id="GO:0070402">
    <property type="term" value="F:NADPH binding"/>
    <property type="evidence" value="ECO:0007669"/>
    <property type="project" value="TreeGrafter"/>
</dbReference>
<dbReference type="Pfam" id="PF02511">
    <property type="entry name" value="Thy1"/>
    <property type="match status" value="1"/>
</dbReference>
<protein>
    <submittedName>
        <fullName evidence="1">ThyX-like thymidylate synthase</fullName>
    </submittedName>
</protein>
<organism evidence="1 2">
    <name type="scientific">Rhodococcus phage Weasels2</name>
    <dbReference type="NCBI Taxonomy" id="1897437"/>
    <lineage>
        <taxon>Viruses</taxon>
        <taxon>Duplodnaviria</taxon>
        <taxon>Heunggongvirae</taxon>
        <taxon>Uroviricota</taxon>
        <taxon>Caudoviricetes</taxon>
        <taxon>Weaselvirus</taxon>
        <taxon>Weaselvirus weasel</taxon>
    </lineage>
</organism>
<dbReference type="EMBL" id="KX774321">
    <property type="protein sequence ID" value="AOZ63633.1"/>
    <property type="molecule type" value="Genomic_DNA"/>
</dbReference>
<dbReference type="Gene3D" id="3.30.1360.170">
    <property type="match status" value="1"/>
</dbReference>
<dbReference type="GO" id="GO:0006231">
    <property type="term" value="P:dTMP biosynthetic process"/>
    <property type="evidence" value="ECO:0007669"/>
    <property type="project" value="InterPro"/>
</dbReference>
<gene>
    <name evidence="1" type="ORF">SEA_WEASELS2_43</name>
</gene>
<dbReference type="GO" id="GO:0050797">
    <property type="term" value="F:thymidylate synthase (FAD) activity"/>
    <property type="evidence" value="ECO:0007669"/>
    <property type="project" value="InterPro"/>
</dbReference>
<dbReference type="OrthoDB" id="8223at10239"/>
<keyword evidence="2" id="KW-1185">Reference proteome</keyword>